<keyword evidence="3" id="KW-1185">Reference proteome</keyword>
<feature type="domain" description="Aldos-2-ulose dehydratase/isomerase (AUDH) Cupin" evidence="1">
    <location>
        <begin position="3"/>
        <end position="41"/>
    </location>
</feature>
<dbReference type="HOGENOM" id="CLU_1170992_0_0_1"/>
<dbReference type="Proteomes" id="UP000053257">
    <property type="component" value="Unassembled WGS sequence"/>
</dbReference>
<reference evidence="2 3" key="1">
    <citation type="journal article" date="2014" name="PLoS Genet.">
        <title>Analysis of the Phlebiopsis gigantea genome, transcriptome and secretome provides insight into its pioneer colonization strategies of wood.</title>
        <authorList>
            <person name="Hori C."/>
            <person name="Ishida T."/>
            <person name="Igarashi K."/>
            <person name="Samejima M."/>
            <person name="Suzuki H."/>
            <person name="Master E."/>
            <person name="Ferreira P."/>
            <person name="Ruiz-Duenas F.J."/>
            <person name="Held B."/>
            <person name="Canessa P."/>
            <person name="Larrondo L.F."/>
            <person name="Schmoll M."/>
            <person name="Druzhinina I.S."/>
            <person name="Kubicek C.P."/>
            <person name="Gaskell J.A."/>
            <person name="Kersten P."/>
            <person name="St John F."/>
            <person name="Glasner J."/>
            <person name="Sabat G."/>
            <person name="Splinter BonDurant S."/>
            <person name="Syed K."/>
            <person name="Yadav J."/>
            <person name="Mgbeahuruike A.C."/>
            <person name="Kovalchuk A."/>
            <person name="Asiegbu F.O."/>
            <person name="Lackner G."/>
            <person name="Hoffmeister D."/>
            <person name="Rencoret J."/>
            <person name="Gutierrez A."/>
            <person name="Sun H."/>
            <person name="Lindquist E."/>
            <person name="Barry K."/>
            <person name="Riley R."/>
            <person name="Grigoriev I.V."/>
            <person name="Henrissat B."/>
            <person name="Kues U."/>
            <person name="Berka R.M."/>
            <person name="Martinez A.T."/>
            <person name="Covert S.F."/>
            <person name="Blanchette R.A."/>
            <person name="Cullen D."/>
        </authorList>
    </citation>
    <scope>NUCLEOTIDE SEQUENCE [LARGE SCALE GENOMIC DNA]</scope>
    <source>
        <strain evidence="2 3">11061_1 CR5-6</strain>
    </source>
</reference>
<protein>
    <recommendedName>
        <fullName evidence="1">Aldos-2-ulose dehydratase/isomerase (AUDH) Cupin domain-containing protein</fullName>
    </recommendedName>
</protein>
<dbReference type="AlphaFoldDB" id="A0A0C3NEP5"/>
<evidence type="ECO:0000313" key="3">
    <source>
        <dbReference type="Proteomes" id="UP000053257"/>
    </source>
</evidence>
<dbReference type="Gene3D" id="2.60.120.990">
    <property type="match status" value="1"/>
</dbReference>
<dbReference type="Pfam" id="PF18637">
    <property type="entry name" value="AUDH_Cupin"/>
    <property type="match status" value="1"/>
</dbReference>
<dbReference type="EMBL" id="KN840633">
    <property type="protein sequence ID" value="KIP03114.1"/>
    <property type="molecule type" value="Genomic_DNA"/>
</dbReference>
<evidence type="ECO:0000259" key="1">
    <source>
        <dbReference type="Pfam" id="PF18637"/>
    </source>
</evidence>
<name>A0A0C3NEP5_PHLG1</name>
<dbReference type="Gene3D" id="2.80.10.50">
    <property type="match status" value="1"/>
</dbReference>
<sequence length="237" mass="26138">MDAFTEHGALWRMTRDGLPRLRSNATIDYPWNSWVAGAPINDSSLPARDNSSPVGDGSHPAFDIFATFSFPPFMTFGRPQADIPDGTYIIRFVPPGGSTGRNNFLALESQGPNPAVDPLAITIHSPKDQWRIFRVPGTDMYAIRHVVTSRLLGSKWPVKVNQNMIGARTPDQLGFTTRFAAIRDPQGNVNFRITSQSDLEEDLFLASSLTTDASTSRIPVVLQFKGFDTPAWSLESV</sequence>
<gene>
    <name evidence="2" type="ORF">PHLGIDRAFT_20312</name>
</gene>
<dbReference type="InterPro" id="IPR040887">
    <property type="entry name" value="AUDH_Cupin"/>
</dbReference>
<organism evidence="2 3">
    <name type="scientific">Phlebiopsis gigantea (strain 11061_1 CR5-6)</name>
    <name type="common">White-rot fungus</name>
    <name type="synonym">Peniophora gigantea</name>
    <dbReference type="NCBI Taxonomy" id="745531"/>
    <lineage>
        <taxon>Eukaryota</taxon>
        <taxon>Fungi</taxon>
        <taxon>Dikarya</taxon>
        <taxon>Basidiomycota</taxon>
        <taxon>Agaricomycotina</taxon>
        <taxon>Agaricomycetes</taxon>
        <taxon>Polyporales</taxon>
        <taxon>Phanerochaetaceae</taxon>
        <taxon>Phlebiopsis</taxon>
    </lineage>
</organism>
<accession>A0A0C3NEP5</accession>
<evidence type="ECO:0000313" key="2">
    <source>
        <dbReference type="EMBL" id="KIP03114.1"/>
    </source>
</evidence>
<proteinExistence type="predicted"/>